<dbReference type="SUPFAM" id="SSF53067">
    <property type="entry name" value="Actin-like ATPase domain"/>
    <property type="match status" value="1"/>
</dbReference>
<dbReference type="PANTHER" id="PTHR18964:SF149">
    <property type="entry name" value="BIFUNCTIONAL UDP-N-ACETYLGLUCOSAMINE 2-EPIMERASE_N-ACETYLMANNOSAMINE KINASE"/>
    <property type="match status" value="1"/>
</dbReference>
<dbReference type="PROSITE" id="PS01125">
    <property type="entry name" value="ROK"/>
    <property type="match status" value="1"/>
</dbReference>
<dbReference type="Pfam" id="PF00480">
    <property type="entry name" value="ROK"/>
    <property type="match status" value="1"/>
</dbReference>
<name>A0ABY8XA20_9BACL</name>
<dbReference type="Proteomes" id="UP001236415">
    <property type="component" value="Chromosome"/>
</dbReference>
<evidence type="ECO:0000313" key="2">
    <source>
        <dbReference type="EMBL" id="WIV20321.1"/>
    </source>
</evidence>
<reference evidence="2 3" key="1">
    <citation type="submission" date="2023-06" db="EMBL/GenBank/DDBJ databases">
        <title>Paenibacillus polygonum sp. nov., an endophytic bacterium, isolated from Polygonum lapathifolium L. in Nanji Wetland National Nature Reserve, South of Poyang Lake, Jiangxi Province, China.</title>
        <authorList>
            <person name="Yu Z."/>
        </authorList>
    </citation>
    <scope>NUCLEOTIDE SEQUENCE [LARGE SCALE GENOMIC DNA]</scope>
    <source>
        <strain evidence="2 3">C31</strain>
    </source>
</reference>
<keyword evidence="3" id="KW-1185">Reference proteome</keyword>
<organism evidence="2 3">
    <name type="scientific">Paenibacillus polygoni</name>
    <dbReference type="NCBI Taxonomy" id="3050112"/>
    <lineage>
        <taxon>Bacteria</taxon>
        <taxon>Bacillati</taxon>
        <taxon>Bacillota</taxon>
        <taxon>Bacilli</taxon>
        <taxon>Bacillales</taxon>
        <taxon>Paenibacillaceae</taxon>
        <taxon>Paenibacillus</taxon>
    </lineage>
</organism>
<dbReference type="InterPro" id="IPR043129">
    <property type="entry name" value="ATPase_NBD"/>
</dbReference>
<gene>
    <name evidence="2" type="ORF">QPK24_06400</name>
</gene>
<dbReference type="RefSeq" id="WP_285747158.1">
    <property type="nucleotide sequence ID" value="NZ_CP127162.1"/>
</dbReference>
<proteinExistence type="inferred from homology"/>
<evidence type="ECO:0000256" key="1">
    <source>
        <dbReference type="ARBA" id="ARBA00006479"/>
    </source>
</evidence>
<dbReference type="EMBL" id="CP127162">
    <property type="protein sequence ID" value="WIV20321.1"/>
    <property type="molecule type" value="Genomic_DNA"/>
</dbReference>
<dbReference type="PANTHER" id="PTHR18964">
    <property type="entry name" value="ROK (REPRESSOR, ORF, KINASE) FAMILY"/>
    <property type="match status" value="1"/>
</dbReference>
<dbReference type="InterPro" id="IPR049874">
    <property type="entry name" value="ROK_cs"/>
</dbReference>
<dbReference type="InterPro" id="IPR000600">
    <property type="entry name" value="ROK"/>
</dbReference>
<evidence type="ECO:0000313" key="3">
    <source>
        <dbReference type="Proteomes" id="UP001236415"/>
    </source>
</evidence>
<dbReference type="Gene3D" id="3.30.420.40">
    <property type="match status" value="2"/>
</dbReference>
<comment type="similarity">
    <text evidence="1">Belongs to the ROK (NagC/XylR) family.</text>
</comment>
<sequence>MSQNTIGIDLGGTNIKAAIFDEKYKTVVEKNVQTEAIHGPAHVLNRIKETIIEMLKISNLSQSDIKCMGMGIPGLLNPDEGLSIFSPNFPGWENIHVVNEMERYFGIPTFIDNDVRVNLYGEWRFGSGIGFDNVVLITLGTGLGSGIISGGNVLYGKTSSAGEIGHMNMYRQGRPCKCGSSGCLGRYVSAVGMVNTFIERLNDGHQSIIQEWIQEDQSQITAKMISDAYDLGDRTAMDVMQETGRILGFGLSNVINLYNPEVIIVGGGMSAAGDRLLNVVRETTAKHALKLSNEACKIQEAQLGGKAGMIGAAVYANERITKKLSNRIEIET</sequence>
<accession>A0ABY8XA20</accession>
<protein>
    <submittedName>
        <fullName evidence="2">ROK family protein</fullName>
    </submittedName>
</protein>